<dbReference type="EMBL" id="FWWU01000009">
    <property type="protein sequence ID" value="SMB91763.1"/>
    <property type="molecule type" value="Genomic_DNA"/>
</dbReference>
<organism evidence="2 3">
    <name type="scientific">Deinococcus hopiensis KR-140</name>
    <dbReference type="NCBI Taxonomy" id="695939"/>
    <lineage>
        <taxon>Bacteria</taxon>
        <taxon>Thermotogati</taxon>
        <taxon>Deinococcota</taxon>
        <taxon>Deinococci</taxon>
        <taxon>Deinococcales</taxon>
        <taxon>Deinococcaceae</taxon>
        <taxon>Deinococcus</taxon>
    </lineage>
</organism>
<feature type="chain" id="PRO_5012280543" evidence="1">
    <location>
        <begin position="24"/>
        <end position="187"/>
    </location>
</feature>
<evidence type="ECO:0000256" key="1">
    <source>
        <dbReference type="SAM" id="SignalP"/>
    </source>
</evidence>
<reference evidence="2 3" key="1">
    <citation type="submission" date="2017-04" db="EMBL/GenBank/DDBJ databases">
        <authorList>
            <person name="Afonso C.L."/>
            <person name="Miller P.J."/>
            <person name="Scott M.A."/>
            <person name="Spackman E."/>
            <person name="Goraichik I."/>
            <person name="Dimitrov K.M."/>
            <person name="Suarez D.L."/>
            <person name="Swayne D.E."/>
        </authorList>
    </citation>
    <scope>NUCLEOTIDE SEQUENCE [LARGE SCALE GENOMIC DNA]</scope>
    <source>
        <strain evidence="2 3">KR-140</strain>
    </source>
</reference>
<feature type="signal peptide" evidence="1">
    <location>
        <begin position="1"/>
        <end position="23"/>
    </location>
</feature>
<accession>A0A1W1VEW1</accession>
<dbReference type="Gene3D" id="2.40.360.20">
    <property type="match status" value="1"/>
</dbReference>
<dbReference type="RefSeq" id="WP_245808387.1">
    <property type="nucleotide sequence ID" value="NZ_FWWU01000009.1"/>
</dbReference>
<evidence type="ECO:0000313" key="3">
    <source>
        <dbReference type="Proteomes" id="UP000192582"/>
    </source>
</evidence>
<dbReference type="AlphaFoldDB" id="A0A1W1VEW1"/>
<dbReference type="Proteomes" id="UP000192582">
    <property type="component" value="Unassembled WGS sequence"/>
</dbReference>
<gene>
    <name evidence="2" type="ORF">SAMN00790413_01285</name>
</gene>
<name>A0A1W1VEW1_9DEIO</name>
<protein>
    <submittedName>
        <fullName evidence="2">Uncharacterized protein</fullName>
    </submittedName>
</protein>
<keyword evidence="3" id="KW-1185">Reference proteome</keyword>
<evidence type="ECO:0000313" key="2">
    <source>
        <dbReference type="EMBL" id="SMB91763.1"/>
    </source>
</evidence>
<proteinExistence type="predicted"/>
<keyword evidence="1" id="KW-0732">Signal</keyword>
<sequence>MTFRVLPAAAFLLLSAALTQAHAADYYPHTSGTSWTYTSGETQLVGTAVTYKGVRVVPVNHQYGGKTFTQDLLEYRADGSVWLRGLNLSGKLLWYSTPLNVYPPGPLAPGQRWQSGNPTLGSAGRVTGSGAVRVPAGTYNALVIRTDLTVGGQTSSQTTYFVPGLGVVRYAPGNGSPVDLRALDLGK</sequence>